<reference evidence="1" key="1">
    <citation type="submission" date="2024-03" db="EMBL/GenBank/DDBJ databases">
        <title>Human intestinal bacterial collection.</title>
        <authorList>
            <person name="Pauvert C."/>
            <person name="Hitch T.C.A."/>
            <person name="Clavel T."/>
        </authorList>
    </citation>
    <scope>NUCLEOTIDE SEQUENCE</scope>
    <source>
        <strain evidence="1">CLA-AA-H227</strain>
    </source>
</reference>
<sequence length="72" mass="8609">MNIVVERTRTKYRGVRERTSYSIFDIEFHLKTLAGDGLIWCLQDMPDLSKGEEILINFYLNEYRESQVYDDI</sequence>
<gene>
    <name evidence="1" type="ORF">WMO40_22345</name>
</gene>
<evidence type="ECO:0000313" key="2">
    <source>
        <dbReference type="Proteomes" id="UP001439875"/>
    </source>
</evidence>
<comment type="caution">
    <text evidence="1">The sequence shown here is derived from an EMBL/GenBank/DDBJ whole genome shotgun (WGS) entry which is preliminary data.</text>
</comment>
<protein>
    <submittedName>
        <fullName evidence="1">Uncharacterized protein</fullName>
    </submittedName>
</protein>
<organism evidence="1 2">
    <name type="scientific">Robertmurraya yapensis</name>
    <name type="common">ex Hitch et al 2024</name>
    <dbReference type="NCBI Taxonomy" id="3133160"/>
    <lineage>
        <taxon>Bacteria</taxon>
        <taxon>Bacillati</taxon>
        <taxon>Bacillota</taxon>
        <taxon>Bacilli</taxon>
        <taxon>Bacillales</taxon>
        <taxon>Bacillaceae</taxon>
        <taxon>Robertmurraya</taxon>
    </lineage>
</organism>
<keyword evidence="2" id="KW-1185">Reference proteome</keyword>
<evidence type="ECO:0000313" key="1">
    <source>
        <dbReference type="EMBL" id="MEQ2529415.1"/>
    </source>
</evidence>
<dbReference type="EMBL" id="JBBMEW010000035">
    <property type="protein sequence ID" value="MEQ2529415.1"/>
    <property type="molecule type" value="Genomic_DNA"/>
</dbReference>
<dbReference type="Proteomes" id="UP001439875">
    <property type="component" value="Unassembled WGS sequence"/>
</dbReference>
<name>A0ACC6SH11_9BACI</name>
<accession>A0ACC6SH11</accession>
<proteinExistence type="predicted"/>